<gene>
    <name evidence="1" type="ORF">BDZ94DRAFT_1270942</name>
</gene>
<proteinExistence type="predicted"/>
<evidence type="ECO:0000313" key="1">
    <source>
        <dbReference type="EMBL" id="KAF9458293.1"/>
    </source>
</evidence>
<dbReference type="EMBL" id="MU150344">
    <property type="protein sequence ID" value="KAF9458293.1"/>
    <property type="molecule type" value="Genomic_DNA"/>
</dbReference>
<evidence type="ECO:0000313" key="2">
    <source>
        <dbReference type="Proteomes" id="UP000807353"/>
    </source>
</evidence>
<dbReference type="Proteomes" id="UP000807353">
    <property type="component" value="Unassembled WGS sequence"/>
</dbReference>
<comment type="caution">
    <text evidence="1">The sequence shown here is derived from an EMBL/GenBank/DDBJ whole genome shotgun (WGS) entry which is preliminary data.</text>
</comment>
<accession>A0A9P5XWY0</accession>
<keyword evidence="2" id="KW-1185">Reference proteome</keyword>
<organism evidence="1 2">
    <name type="scientific">Collybia nuda</name>
    <dbReference type="NCBI Taxonomy" id="64659"/>
    <lineage>
        <taxon>Eukaryota</taxon>
        <taxon>Fungi</taxon>
        <taxon>Dikarya</taxon>
        <taxon>Basidiomycota</taxon>
        <taxon>Agaricomycotina</taxon>
        <taxon>Agaricomycetes</taxon>
        <taxon>Agaricomycetidae</taxon>
        <taxon>Agaricales</taxon>
        <taxon>Tricholomatineae</taxon>
        <taxon>Clitocybaceae</taxon>
        <taxon>Collybia</taxon>
    </lineage>
</organism>
<name>A0A9P5XWY0_9AGAR</name>
<dbReference type="AlphaFoldDB" id="A0A9P5XWY0"/>
<sequence length="91" mass="10143">MCSCEREYGLTNVQCWTWEGSGATTVVIALIVLERISVLSICCHMLNSASTEISVSQLEMPTSYVFLFHVSLCLESSPVPRQMTKWPVSLI</sequence>
<reference evidence="1" key="1">
    <citation type="submission" date="2020-11" db="EMBL/GenBank/DDBJ databases">
        <authorList>
            <consortium name="DOE Joint Genome Institute"/>
            <person name="Ahrendt S."/>
            <person name="Riley R."/>
            <person name="Andreopoulos W."/>
            <person name="Labutti K."/>
            <person name="Pangilinan J."/>
            <person name="Ruiz-Duenas F.J."/>
            <person name="Barrasa J.M."/>
            <person name="Sanchez-Garcia M."/>
            <person name="Camarero S."/>
            <person name="Miyauchi S."/>
            <person name="Serrano A."/>
            <person name="Linde D."/>
            <person name="Babiker R."/>
            <person name="Drula E."/>
            <person name="Ayuso-Fernandez I."/>
            <person name="Pacheco R."/>
            <person name="Padilla G."/>
            <person name="Ferreira P."/>
            <person name="Barriuso J."/>
            <person name="Kellner H."/>
            <person name="Castanera R."/>
            <person name="Alfaro M."/>
            <person name="Ramirez L."/>
            <person name="Pisabarro A.G."/>
            <person name="Kuo A."/>
            <person name="Tritt A."/>
            <person name="Lipzen A."/>
            <person name="He G."/>
            <person name="Yan M."/>
            <person name="Ng V."/>
            <person name="Cullen D."/>
            <person name="Martin F."/>
            <person name="Rosso M.-N."/>
            <person name="Henrissat B."/>
            <person name="Hibbett D."/>
            <person name="Martinez A.T."/>
            <person name="Grigoriev I.V."/>
        </authorList>
    </citation>
    <scope>NUCLEOTIDE SEQUENCE</scope>
    <source>
        <strain evidence="1">CBS 247.69</strain>
    </source>
</reference>
<protein>
    <submittedName>
        <fullName evidence="1">Uncharacterized protein</fullName>
    </submittedName>
</protein>